<dbReference type="Proteomes" id="UP000251835">
    <property type="component" value="Unassembled WGS sequence"/>
</dbReference>
<evidence type="ECO:0000313" key="3">
    <source>
        <dbReference type="Proteomes" id="UP000251835"/>
    </source>
</evidence>
<dbReference type="Gene3D" id="3.40.50.12780">
    <property type="entry name" value="N-terminal domain of ligase-like"/>
    <property type="match status" value="1"/>
</dbReference>
<evidence type="ECO:0000313" key="2">
    <source>
        <dbReference type="EMBL" id="PVX49945.1"/>
    </source>
</evidence>
<organism evidence="2 3">
    <name type="scientific">Balneicella halophila</name>
    <dbReference type="NCBI Taxonomy" id="1537566"/>
    <lineage>
        <taxon>Bacteria</taxon>
        <taxon>Pseudomonadati</taxon>
        <taxon>Bacteroidota</taxon>
        <taxon>Bacteroidia</taxon>
        <taxon>Bacteroidales</taxon>
        <taxon>Balneicellaceae</taxon>
        <taxon>Balneicella</taxon>
    </lineage>
</organism>
<dbReference type="EMBL" id="QENZ01000005">
    <property type="protein sequence ID" value="PVX49945.1"/>
    <property type="molecule type" value="Genomic_DNA"/>
</dbReference>
<name>A0A7L4UN94_BALHA</name>
<gene>
    <name evidence="2" type="ORF">C7377_1585</name>
</gene>
<dbReference type="Pfam" id="PF04443">
    <property type="entry name" value="LuxE"/>
    <property type="match status" value="1"/>
</dbReference>
<comment type="caution">
    <text evidence="2">The sequence shown here is derived from an EMBL/GenBank/DDBJ whole genome shotgun (WGS) entry which is preliminary data.</text>
</comment>
<dbReference type="InterPro" id="IPR042099">
    <property type="entry name" value="ANL_N_sf"/>
</dbReference>
<keyword evidence="3" id="KW-1185">Reference proteome</keyword>
<dbReference type="SUPFAM" id="SSF56801">
    <property type="entry name" value="Acetyl-CoA synthetase-like"/>
    <property type="match status" value="1"/>
</dbReference>
<feature type="domain" description="Acyl-protein synthetase LuxE" evidence="1">
    <location>
        <begin position="15"/>
        <end position="322"/>
    </location>
</feature>
<dbReference type="GO" id="GO:0008218">
    <property type="term" value="P:bioluminescence"/>
    <property type="evidence" value="ECO:0007669"/>
    <property type="project" value="InterPro"/>
</dbReference>
<dbReference type="AlphaFoldDB" id="A0A7L4UN94"/>
<accession>A0A7L4UN94</accession>
<reference evidence="2 3" key="1">
    <citation type="submission" date="2018-05" db="EMBL/GenBank/DDBJ databases">
        <title>Genomic Encyclopedia of Type Strains, Phase IV (KMG-IV): sequencing the most valuable type-strain genomes for metagenomic binning, comparative biology and taxonomic classification.</title>
        <authorList>
            <person name="Goeker M."/>
        </authorList>
    </citation>
    <scope>NUCLEOTIDE SEQUENCE [LARGE SCALE GENOMIC DNA]</scope>
    <source>
        <strain evidence="2 3">DSM 28579</strain>
    </source>
</reference>
<protein>
    <submittedName>
        <fullName evidence="2">Acyl-protein synthetase LuxE</fullName>
    </submittedName>
</protein>
<sequence>MNLEKQIFEVNATNFERLALEVFRFQYQHGSVYREYVDSLGVKSEDVQHLSEIPFLPIEFFKSQRILAPEAPVQQTFESSGTTGSINSKHYITKISMYEESLLKSFEQAFGKASNYCFLALLPNYLERQNSSLVYMVNRLMEESKHPNNGFYLYNHEELFEKLQELEAQGQPTLLFGVSFALLDFTEKYHLNLKHTKVVETGGMKGRRKEITREELHSELCQAFGTQQIHSEYGMTELLSQAYSQKEGIYHCQPWMQVYIREANDPFSYVEEEITGGINIIDLANLFSCSFIETKDLGRRYDDGSFSVLGRFDTSDIRGCNLMA</sequence>
<dbReference type="InterPro" id="IPR007534">
    <property type="entry name" value="LuxE"/>
</dbReference>
<proteinExistence type="predicted"/>
<dbReference type="RefSeq" id="WP_116496806.1">
    <property type="nucleotide sequence ID" value="NZ_QENZ01000005.1"/>
</dbReference>
<dbReference type="GO" id="GO:0047474">
    <property type="term" value="F:long-chain fatty acid--protein ligase activity"/>
    <property type="evidence" value="ECO:0007669"/>
    <property type="project" value="InterPro"/>
</dbReference>
<dbReference type="OrthoDB" id="182577at2"/>
<evidence type="ECO:0000259" key="1">
    <source>
        <dbReference type="Pfam" id="PF04443"/>
    </source>
</evidence>